<keyword evidence="3" id="KW-0378">Hydrolase</keyword>
<protein>
    <submittedName>
        <fullName evidence="3">LAGLIDADG homing endonuclease</fullName>
    </submittedName>
</protein>
<reference evidence="3" key="1">
    <citation type="submission" date="2018-08" db="EMBL/GenBank/DDBJ databases">
        <title>Comparative mitochondrial genomics of the basidiomycete Termitomyces.</title>
        <authorList>
            <person name="Nieuwenhuis M."/>
        </authorList>
    </citation>
    <scope>NUCLEOTIDE SEQUENCE</scope>
    <source>
        <strain evidence="3">Bzo6</strain>
    </source>
</reference>
<dbReference type="InterPro" id="IPR051289">
    <property type="entry name" value="LAGLIDADG_Endonuclease"/>
</dbReference>
<keyword evidence="3" id="KW-0496">Mitochondrion</keyword>
<proteinExistence type="predicted"/>
<keyword evidence="3" id="KW-0540">Nuclease</keyword>
<evidence type="ECO:0000259" key="2">
    <source>
        <dbReference type="Pfam" id="PF00961"/>
    </source>
</evidence>
<feature type="domain" description="Homing endonuclease LAGLIDADG" evidence="2">
    <location>
        <begin position="1"/>
        <end position="97"/>
    </location>
</feature>
<dbReference type="Pfam" id="PF00961">
    <property type="entry name" value="LAGLIDADG_1"/>
    <property type="match status" value="1"/>
</dbReference>
<name>A0A386TYE6_9AGAR</name>
<keyword evidence="3" id="KW-0255">Endonuclease</keyword>
<geneLocation type="mitochondrion" evidence="3"/>
<comment type="function">
    <text evidence="1">Mitochondrial DNA endonuclease involved in intron homing.</text>
</comment>
<dbReference type="PANTHER" id="PTHR36181">
    <property type="entry name" value="INTRON-ENCODED ENDONUCLEASE AI3-RELATED"/>
    <property type="match status" value="1"/>
</dbReference>
<accession>A0A386TYE6</accession>
<dbReference type="PANTHER" id="PTHR36181:SF4">
    <property type="entry name" value="LAGLIDADG ENDONUCLEASE"/>
    <property type="match status" value="1"/>
</dbReference>
<dbReference type="InterPro" id="IPR027434">
    <property type="entry name" value="Homing_endonucl"/>
</dbReference>
<dbReference type="Gene3D" id="3.10.28.10">
    <property type="entry name" value="Homing endonucleases"/>
    <property type="match status" value="1"/>
</dbReference>
<dbReference type="AlphaFoldDB" id="A0A386TYE6"/>
<dbReference type="GO" id="GO:0005739">
    <property type="term" value="C:mitochondrion"/>
    <property type="evidence" value="ECO:0007669"/>
    <property type="project" value="UniProtKB-ARBA"/>
</dbReference>
<sequence length="116" mass="13274">MTGFTDAESCFGLYLNKSTSNITGWSVVLVFKISLHEKDKNLLEEIQNYFGVGKITKPASTSLSYRVRSSKDLQIIINHFDKYPLITNKLKDYKLYKLATDLLVKKEHLSLEGIKK</sequence>
<gene>
    <name evidence="3" type="ORF">C0991_000055</name>
</gene>
<organism evidence="3">
    <name type="scientific">Blastosporella zonata</name>
    <dbReference type="NCBI Taxonomy" id="530045"/>
    <lineage>
        <taxon>Eukaryota</taxon>
        <taxon>Fungi</taxon>
        <taxon>Dikarya</taxon>
        <taxon>Basidiomycota</taxon>
        <taxon>Agaricomycotina</taxon>
        <taxon>Agaricomycetes</taxon>
        <taxon>Agaricomycetidae</taxon>
        <taxon>Agaricales</taxon>
        <taxon>Tricholomatineae</taxon>
        <taxon>Lyophyllaceae</taxon>
        <taxon>Blastosporella</taxon>
    </lineage>
</organism>
<dbReference type="InterPro" id="IPR004860">
    <property type="entry name" value="LAGLIDADG_dom"/>
</dbReference>
<dbReference type="SUPFAM" id="SSF55608">
    <property type="entry name" value="Homing endonucleases"/>
    <property type="match status" value="1"/>
</dbReference>
<dbReference type="GO" id="GO:0004519">
    <property type="term" value="F:endonuclease activity"/>
    <property type="evidence" value="ECO:0007669"/>
    <property type="project" value="UniProtKB-KW"/>
</dbReference>
<dbReference type="EMBL" id="MH725792">
    <property type="protein sequence ID" value="AYE93118.1"/>
    <property type="molecule type" value="Genomic_DNA"/>
</dbReference>
<dbReference type="OrthoDB" id="202825at2759"/>
<evidence type="ECO:0000313" key="3">
    <source>
        <dbReference type="EMBL" id="AYE93118.1"/>
    </source>
</evidence>
<evidence type="ECO:0000256" key="1">
    <source>
        <dbReference type="ARBA" id="ARBA00002670"/>
    </source>
</evidence>